<dbReference type="EMBL" id="BRXU01000003">
    <property type="protein sequence ID" value="GLC50425.1"/>
    <property type="molecule type" value="Genomic_DNA"/>
</dbReference>
<dbReference type="SUPFAM" id="SSF144000">
    <property type="entry name" value="Oxysterol-binding protein-like"/>
    <property type="match status" value="1"/>
</dbReference>
<feature type="compositionally biased region" description="Basic and acidic residues" evidence="1">
    <location>
        <begin position="411"/>
        <end position="425"/>
    </location>
</feature>
<gene>
    <name evidence="2" type="primary">PLEST000095</name>
    <name evidence="2" type="ORF">PLESTB_000378100</name>
</gene>
<keyword evidence="3" id="KW-1185">Reference proteome</keyword>
<feature type="compositionally biased region" description="Low complexity" evidence="1">
    <location>
        <begin position="392"/>
        <end position="404"/>
    </location>
</feature>
<feature type="region of interest" description="Disordered" evidence="1">
    <location>
        <begin position="392"/>
        <end position="434"/>
    </location>
</feature>
<proteinExistence type="predicted"/>
<feature type="region of interest" description="Disordered" evidence="1">
    <location>
        <begin position="456"/>
        <end position="475"/>
    </location>
</feature>
<sequence>MLRPGGPDPDDLPITTLGHHHVTVRQLGPGSGGRPGGGGGGGGGAAGASDGSASGAAGGPSVPRVHIQEVLSFDPNEGPKQLQVAPPGSAPPAVVASFRVEPRVKVKAKRLGRDVSIKVRLDGGGHVALYSPSASAVAAAAAEVAAQQQLQQQPLASAAAAAAAAAQEQYTVVLPNLVLRGNLPYTAHPEFKGELVIQCPSTGLMATLTFKEDGVVKGVLEKLQPQQQQQRGRQGSVSGGSGAAAAAAAAAVGVASRLASVYGTVGSFAGSLYDSIQITCPELGLEGTLHSEQPPTPGLPPLAQLVDLTRPGPQQLPRMWTALHDALLYNDPSQASGGKAAEELSRRLASGLHALFVEGAGGAGGAGGGATAAGGGAATATAASVAGAAAATDPSGGVVAGGSDSDSDFEAAARDEGDSTEDPRDVPPSYKSQHAAGRQLCWQLQYTLLLTTASPAPAPAPVAAPAAAATEARVG</sequence>
<evidence type="ECO:0000313" key="3">
    <source>
        <dbReference type="Proteomes" id="UP001165080"/>
    </source>
</evidence>
<reference evidence="2 3" key="1">
    <citation type="journal article" date="2023" name="Commun. Biol.">
        <title>Reorganization of the ancestral sex-determining regions during the evolution of trioecy in Pleodorina starrii.</title>
        <authorList>
            <person name="Takahashi K."/>
            <person name="Suzuki S."/>
            <person name="Kawai-Toyooka H."/>
            <person name="Yamamoto K."/>
            <person name="Hamaji T."/>
            <person name="Ootsuki R."/>
            <person name="Yamaguchi H."/>
            <person name="Kawachi M."/>
            <person name="Higashiyama T."/>
            <person name="Nozaki H."/>
        </authorList>
    </citation>
    <scope>NUCLEOTIDE SEQUENCE [LARGE SCALE GENOMIC DNA]</scope>
    <source>
        <strain evidence="2 3">NIES-4479</strain>
    </source>
</reference>
<feature type="compositionally biased region" description="Gly residues" evidence="1">
    <location>
        <begin position="29"/>
        <end position="46"/>
    </location>
</feature>
<dbReference type="Gene3D" id="2.40.160.120">
    <property type="match status" value="1"/>
</dbReference>
<feature type="region of interest" description="Disordered" evidence="1">
    <location>
        <begin position="24"/>
        <end position="62"/>
    </location>
</feature>
<accession>A0A9W6BEP6</accession>
<dbReference type="Proteomes" id="UP001165080">
    <property type="component" value="Unassembled WGS sequence"/>
</dbReference>
<organism evidence="2 3">
    <name type="scientific">Pleodorina starrii</name>
    <dbReference type="NCBI Taxonomy" id="330485"/>
    <lineage>
        <taxon>Eukaryota</taxon>
        <taxon>Viridiplantae</taxon>
        <taxon>Chlorophyta</taxon>
        <taxon>core chlorophytes</taxon>
        <taxon>Chlorophyceae</taxon>
        <taxon>CS clade</taxon>
        <taxon>Chlamydomonadales</taxon>
        <taxon>Volvocaceae</taxon>
        <taxon>Pleodorina</taxon>
    </lineage>
</organism>
<evidence type="ECO:0000256" key="1">
    <source>
        <dbReference type="SAM" id="MobiDB-lite"/>
    </source>
</evidence>
<dbReference type="AlphaFoldDB" id="A0A9W6BEP6"/>
<name>A0A9W6BEP6_9CHLO</name>
<comment type="caution">
    <text evidence="2">The sequence shown here is derived from an EMBL/GenBank/DDBJ whole genome shotgun (WGS) entry which is preliminary data.</text>
</comment>
<evidence type="ECO:0000313" key="2">
    <source>
        <dbReference type="EMBL" id="GLC50425.1"/>
    </source>
</evidence>
<protein>
    <submittedName>
        <fullName evidence="2">Uncharacterized protein</fullName>
    </submittedName>
</protein>
<dbReference type="InterPro" id="IPR037239">
    <property type="entry name" value="OSBP_sf"/>
</dbReference>
<feature type="compositionally biased region" description="Low complexity" evidence="1">
    <location>
        <begin position="47"/>
        <end position="61"/>
    </location>
</feature>